<dbReference type="EC" id="5.1.3.14" evidence="3"/>
<sequence length="360" mass="40797">MKKIFLLIGTRPNFIKVTRFKTLAKTYNMDVKIIHTGQHYDVNMSKVFFDQFNLEIDYYLGIGQLTPAAQVAQIILKLEELFERKGQPDILIVPGDVNSTMAGAIAAKKLGIKLGHLESGLRSDDHNMPEEHNRIITDNISDICFVTEDSGIRNLKKDGVDAALHYVGNTMIDTLVHYEKDIDASTILSELGVKKDEFYLCTFHRPSNVDFGRNINKLYQLLNMLTEKRKVVLPLHPRTMNNLKKSGLLDKFKAIPHLIITHPLGYFEFQSLIKNAKAVLTDSGGVQEETTFRKVPCLTVRENTERPVTITEGTNTLVNFDMEEISGYLKQIEEGTYKSGQIPKLWDGKATERILEILAQ</sequence>
<dbReference type="RefSeq" id="WP_168882260.1">
    <property type="nucleotide sequence ID" value="NZ_JABAIL010000003.1"/>
</dbReference>
<dbReference type="SUPFAM" id="SSF53756">
    <property type="entry name" value="UDP-Glycosyltransferase/glycogen phosphorylase"/>
    <property type="match status" value="1"/>
</dbReference>
<proteinExistence type="inferred from homology"/>
<dbReference type="Proteomes" id="UP000585050">
    <property type="component" value="Unassembled WGS sequence"/>
</dbReference>
<organism evidence="3 4">
    <name type="scientific">Flammeovirga agarivorans</name>
    <dbReference type="NCBI Taxonomy" id="2726742"/>
    <lineage>
        <taxon>Bacteria</taxon>
        <taxon>Pseudomonadati</taxon>
        <taxon>Bacteroidota</taxon>
        <taxon>Cytophagia</taxon>
        <taxon>Cytophagales</taxon>
        <taxon>Flammeovirgaceae</taxon>
        <taxon>Flammeovirga</taxon>
    </lineage>
</organism>
<gene>
    <name evidence="3" type="primary">wecB</name>
    <name evidence="3" type="ORF">HGP29_10010</name>
</gene>
<name>A0A7X8SJU5_9BACT</name>
<accession>A0A7X8SJU5</accession>
<evidence type="ECO:0000259" key="2">
    <source>
        <dbReference type="Pfam" id="PF02350"/>
    </source>
</evidence>
<dbReference type="NCBIfam" id="TIGR00236">
    <property type="entry name" value="wecB"/>
    <property type="match status" value="1"/>
</dbReference>
<dbReference type="Gene3D" id="3.40.50.2000">
    <property type="entry name" value="Glycogen Phosphorylase B"/>
    <property type="match status" value="2"/>
</dbReference>
<dbReference type="Pfam" id="PF02350">
    <property type="entry name" value="Epimerase_2"/>
    <property type="match status" value="1"/>
</dbReference>
<dbReference type="PANTHER" id="PTHR43174:SF1">
    <property type="entry name" value="UDP-N-ACETYLGLUCOSAMINE 2-EPIMERASE"/>
    <property type="match status" value="1"/>
</dbReference>
<evidence type="ECO:0000313" key="4">
    <source>
        <dbReference type="Proteomes" id="UP000585050"/>
    </source>
</evidence>
<keyword evidence="4" id="KW-1185">Reference proteome</keyword>
<feature type="domain" description="UDP-N-acetylglucosamine 2-epimerase" evidence="2">
    <location>
        <begin position="22"/>
        <end position="358"/>
    </location>
</feature>
<dbReference type="InterPro" id="IPR003331">
    <property type="entry name" value="UDP_GlcNAc_Epimerase_2_dom"/>
</dbReference>
<comment type="caution">
    <text evidence="3">The sequence shown here is derived from an EMBL/GenBank/DDBJ whole genome shotgun (WGS) entry which is preliminary data.</text>
</comment>
<dbReference type="CDD" id="cd03786">
    <property type="entry name" value="GTB_UDP-GlcNAc_2-Epimerase"/>
    <property type="match status" value="1"/>
</dbReference>
<evidence type="ECO:0000256" key="1">
    <source>
        <dbReference type="RuleBase" id="RU003513"/>
    </source>
</evidence>
<dbReference type="AlphaFoldDB" id="A0A7X8SJU5"/>
<dbReference type="InterPro" id="IPR029767">
    <property type="entry name" value="WecB-like"/>
</dbReference>
<comment type="similarity">
    <text evidence="1">Belongs to the UDP-N-acetylglucosamine 2-epimerase family.</text>
</comment>
<evidence type="ECO:0000313" key="3">
    <source>
        <dbReference type="EMBL" id="NLR91541.1"/>
    </source>
</evidence>
<dbReference type="GO" id="GO:0008761">
    <property type="term" value="F:UDP-N-acetylglucosamine 2-epimerase activity"/>
    <property type="evidence" value="ECO:0007669"/>
    <property type="project" value="UniProtKB-EC"/>
</dbReference>
<dbReference type="PANTHER" id="PTHR43174">
    <property type="entry name" value="UDP-N-ACETYLGLUCOSAMINE 2-EPIMERASE"/>
    <property type="match status" value="1"/>
</dbReference>
<keyword evidence="1 3" id="KW-0413">Isomerase</keyword>
<reference evidence="3 4" key="1">
    <citation type="submission" date="2020-04" db="EMBL/GenBank/DDBJ databases">
        <title>Flammeovirga sp. SR4, a novel species isolated from seawater.</title>
        <authorList>
            <person name="Wang X."/>
        </authorList>
    </citation>
    <scope>NUCLEOTIDE SEQUENCE [LARGE SCALE GENOMIC DNA]</scope>
    <source>
        <strain evidence="3 4">SR4</strain>
    </source>
</reference>
<protein>
    <submittedName>
        <fullName evidence="3">UDP-N-acetylglucosamine 2-epimerase (Non-hydrolyzing)</fullName>
        <ecNumber evidence="3">5.1.3.14</ecNumber>
    </submittedName>
</protein>
<dbReference type="EMBL" id="JABAIL010000003">
    <property type="protein sequence ID" value="NLR91541.1"/>
    <property type="molecule type" value="Genomic_DNA"/>
</dbReference>